<dbReference type="SUPFAM" id="SSF56281">
    <property type="entry name" value="Metallo-hydrolase/oxidoreductase"/>
    <property type="match status" value="1"/>
</dbReference>
<gene>
    <name evidence="6" type="ORF">UFOPK2242_00446</name>
</gene>
<dbReference type="Pfam" id="PF25451">
    <property type="entry name" value="SCP2_Rv3818"/>
    <property type="match status" value="1"/>
</dbReference>
<dbReference type="GO" id="GO:0051537">
    <property type="term" value="F:2 iron, 2 sulfur cluster binding"/>
    <property type="evidence" value="ECO:0007669"/>
    <property type="project" value="UniProtKB-KW"/>
</dbReference>
<sequence length="520" mass="59031">MRVTFLGHVGMYVETEGGSVLCDPWFTPAYFASWFVFPRNDRLDVAPFLKPDFLYISHLHHDHYDPEWLIENIDKSTTVLLPEFRVNHLEEALRECGFSNFIQTEHGAKHDLGGLEITILAMTAPADGPAGDSAIVIADSTARILNQNDSRPRDADEVKNLGPYDGHFTQFSGAIWYPMVYDFDAVEMELLGRRKRTDQETRALAYIRDADAAFVFPCAGPPCFLDESLFNLNDFDSDPSNIFPDQPTFLEYLKQNGIEGGRLVVPGSVITLDGAHCSVLHPDGDASPEAIFSDKRAYLEKYRADQESFLRTTLSALPRHRYDILKELSTWWGPVLETAPLTRSGVGTPILLRLTDELDSKGPPLDVVIDFPAGVVRAAVPEDVFGYTLTMDRGLVEWCIEHNAEDWVNEIFLSCRFTAHREGSYNEYVYTFFKCLSIERMSFCEGYYASRSDDDERFICGDYEVQRRCPHLRADLNRFGTLRDGHVLHCQVHGWEFDLDTGKCLNSDSLENEIKSRRIS</sequence>
<organism evidence="6">
    <name type="scientific">freshwater metagenome</name>
    <dbReference type="NCBI Taxonomy" id="449393"/>
    <lineage>
        <taxon>unclassified sequences</taxon>
        <taxon>metagenomes</taxon>
        <taxon>ecological metagenomes</taxon>
    </lineage>
</organism>
<evidence type="ECO:0000256" key="4">
    <source>
        <dbReference type="ARBA" id="ARBA00023014"/>
    </source>
</evidence>
<keyword evidence="2" id="KW-0479">Metal-binding</keyword>
<proteinExistence type="predicted"/>
<protein>
    <submittedName>
        <fullName evidence="6">Unannotated protein</fullName>
    </submittedName>
</protein>
<evidence type="ECO:0000256" key="2">
    <source>
        <dbReference type="ARBA" id="ARBA00022723"/>
    </source>
</evidence>
<accession>A0A6J6KPC5</accession>
<dbReference type="PROSITE" id="PS51296">
    <property type="entry name" value="RIESKE"/>
    <property type="match status" value="1"/>
</dbReference>
<dbReference type="InterPro" id="IPR017941">
    <property type="entry name" value="Rieske_2Fe-2S"/>
</dbReference>
<dbReference type="SUPFAM" id="SSF50022">
    <property type="entry name" value="ISP domain"/>
    <property type="match status" value="1"/>
</dbReference>
<keyword evidence="3" id="KW-0408">Iron</keyword>
<dbReference type="EMBL" id="CAEZWM010000036">
    <property type="protein sequence ID" value="CAB4651630.1"/>
    <property type="molecule type" value="Genomic_DNA"/>
</dbReference>
<dbReference type="Gene3D" id="2.102.10.10">
    <property type="entry name" value="Rieske [2Fe-2S] iron-sulphur domain"/>
    <property type="match status" value="1"/>
</dbReference>
<dbReference type="AlphaFoldDB" id="A0A6J6KPC5"/>
<evidence type="ECO:0000256" key="3">
    <source>
        <dbReference type="ARBA" id="ARBA00023004"/>
    </source>
</evidence>
<dbReference type="InterPro" id="IPR036866">
    <property type="entry name" value="RibonucZ/Hydroxyglut_hydro"/>
</dbReference>
<name>A0A6J6KPC5_9ZZZZ</name>
<keyword evidence="4" id="KW-0411">Iron-sulfur</keyword>
<dbReference type="InterPro" id="IPR050114">
    <property type="entry name" value="UPF0173_UPF0282_UlaG_hydrolase"/>
</dbReference>
<dbReference type="Gene3D" id="3.60.15.10">
    <property type="entry name" value="Ribonuclease Z/Hydroxyacylglutathione hydrolase-like"/>
    <property type="match status" value="1"/>
</dbReference>
<dbReference type="Pfam" id="PF00355">
    <property type="entry name" value="Rieske"/>
    <property type="match status" value="1"/>
</dbReference>
<evidence type="ECO:0000259" key="5">
    <source>
        <dbReference type="PROSITE" id="PS51296"/>
    </source>
</evidence>
<dbReference type="Pfam" id="PF13483">
    <property type="entry name" value="Lactamase_B_3"/>
    <property type="match status" value="1"/>
</dbReference>
<dbReference type="PANTHER" id="PTHR43546:SF3">
    <property type="entry name" value="UPF0173 METAL-DEPENDENT HYDROLASE MJ1163"/>
    <property type="match status" value="1"/>
</dbReference>
<reference evidence="6" key="1">
    <citation type="submission" date="2020-05" db="EMBL/GenBank/DDBJ databases">
        <authorList>
            <person name="Chiriac C."/>
            <person name="Salcher M."/>
            <person name="Ghai R."/>
            <person name="Kavagutti S V."/>
        </authorList>
    </citation>
    <scope>NUCLEOTIDE SEQUENCE</scope>
</reference>
<dbReference type="InterPro" id="IPR057330">
    <property type="entry name" value="SCP2_Rv3818"/>
</dbReference>
<feature type="domain" description="Rieske" evidence="5">
    <location>
        <begin position="465"/>
        <end position="506"/>
    </location>
</feature>
<evidence type="ECO:0000313" key="6">
    <source>
        <dbReference type="EMBL" id="CAB4651630.1"/>
    </source>
</evidence>
<dbReference type="GO" id="GO:0046872">
    <property type="term" value="F:metal ion binding"/>
    <property type="evidence" value="ECO:0007669"/>
    <property type="project" value="UniProtKB-KW"/>
</dbReference>
<dbReference type="PANTHER" id="PTHR43546">
    <property type="entry name" value="UPF0173 METAL-DEPENDENT HYDROLASE MJ1163-RELATED"/>
    <property type="match status" value="1"/>
</dbReference>
<keyword evidence="1" id="KW-0001">2Fe-2S</keyword>
<dbReference type="InterPro" id="IPR036922">
    <property type="entry name" value="Rieske_2Fe-2S_sf"/>
</dbReference>
<evidence type="ECO:0000256" key="1">
    <source>
        <dbReference type="ARBA" id="ARBA00022714"/>
    </source>
</evidence>